<evidence type="ECO:0000313" key="1">
    <source>
        <dbReference type="EMBL" id="KAK7096203.1"/>
    </source>
</evidence>
<keyword evidence="2" id="KW-1185">Reference proteome</keyword>
<accession>A0AAN9AZC2</accession>
<proteinExistence type="predicted"/>
<dbReference type="Proteomes" id="UP001374579">
    <property type="component" value="Unassembled WGS sequence"/>
</dbReference>
<sequence length="66" mass="7686">MFQRDGLSSQFDQVKNKDEDYRCMAAMMMLPNSPRQLIMETAHYNLHAAKRQEKEHVILTLSQTTG</sequence>
<evidence type="ECO:0000313" key="2">
    <source>
        <dbReference type="Proteomes" id="UP001374579"/>
    </source>
</evidence>
<dbReference type="EMBL" id="JBAMIC010000014">
    <property type="protein sequence ID" value="KAK7096203.1"/>
    <property type="molecule type" value="Genomic_DNA"/>
</dbReference>
<gene>
    <name evidence="1" type="ORF">V1264_005524</name>
</gene>
<comment type="caution">
    <text evidence="1">The sequence shown here is derived from an EMBL/GenBank/DDBJ whole genome shotgun (WGS) entry which is preliminary data.</text>
</comment>
<name>A0AAN9AZC2_9CAEN</name>
<reference evidence="1 2" key="1">
    <citation type="submission" date="2024-02" db="EMBL/GenBank/DDBJ databases">
        <title>Chromosome-scale genome assembly of the rough periwinkle Littorina saxatilis.</title>
        <authorList>
            <person name="De Jode A."/>
            <person name="Faria R."/>
            <person name="Formenti G."/>
            <person name="Sims Y."/>
            <person name="Smith T.P."/>
            <person name="Tracey A."/>
            <person name="Wood J.M.D."/>
            <person name="Zagrodzka Z.B."/>
            <person name="Johannesson K."/>
            <person name="Butlin R.K."/>
            <person name="Leder E.H."/>
        </authorList>
    </citation>
    <scope>NUCLEOTIDE SEQUENCE [LARGE SCALE GENOMIC DNA]</scope>
    <source>
        <strain evidence="1">Snail1</strain>
        <tissue evidence="1">Muscle</tissue>
    </source>
</reference>
<protein>
    <submittedName>
        <fullName evidence="1">Uncharacterized protein</fullName>
    </submittedName>
</protein>
<dbReference type="AlphaFoldDB" id="A0AAN9AZC2"/>
<organism evidence="1 2">
    <name type="scientific">Littorina saxatilis</name>
    <dbReference type="NCBI Taxonomy" id="31220"/>
    <lineage>
        <taxon>Eukaryota</taxon>
        <taxon>Metazoa</taxon>
        <taxon>Spiralia</taxon>
        <taxon>Lophotrochozoa</taxon>
        <taxon>Mollusca</taxon>
        <taxon>Gastropoda</taxon>
        <taxon>Caenogastropoda</taxon>
        <taxon>Littorinimorpha</taxon>
        <taxon>Littorinoidea</taxon>
        <taxon>Littorinidae</taxon>
        <taxon>Littorina</taxon>
    </lineage>
</organism>